<feature type="non-terminal residue" evidence="6">
    <location>
        <position position="1"/>
    </location>
</feature>
<dbReference type="Gene3D" id="3.90.350.10">
    <property type="entry name" value="Transposase Inhibitor Protein From Tn5, Chain A, domain 1"/>
    <property type="match status" value="1"/>
</dbReference>
<sequence>ITEGNVSDVKVAHQLPFESGTMVVDDRGYNDYRLFGKRTEQGVSFVTRMKNNTRYEVVKEQEIPKNGHILKDEIIRLTGTQADEKCPHPLRRIEIYNPEKDEILVFLTNTMKLSATTIAAIYKDRWQIELFFKALKQNLKIKTFVGTSANAVKIQIWTALIAMLILKYLQLSSKFAWSLSNVVALLRKNLFTHRDIWAWIDKPFEIPPVPYEPRQLSFNFT</sequence>
<comment type="caution">
    <text evidence="6">The sequence shown here is derived from an EMBL/GenBank/DDBJ whole genome shotgun (WGS) entry which is preliminary data.</text>
</comment>
<name>A0A1V4AV04_9BACT</name>
<dbReference type="STRING" id="1004156.AYP45_06175"/>
<dbReference type="Pfam" id="PF01609">
    <property type="entry name" value="DDE_Tnp_1"/>
    <property type="match status" value="1"/>
</dbReference>
<evidence type="ECO:0000256" key="3">
    <source>
        <dbReference type="ARBA" id="ARBA00023125"/>
    </source>
</evidence>
<keyword evidence="4" id="KW-0233">DNA recombination</keyword>
<evidence type="ECO:0000259" key="5">
    <source>
        <dbReference type="Pfam" id="PF01609"/>
    </source>
</evidence>
<dbReference type="GO" id="GO:0004803">
    <property type="term" value="F:transposase activity"/>
    <property type="evidence" value="ECO:0007669"/>
    <property type="project" value="InterPro"/>
</dbReference>
<dbReference type="PANTHER" id="PTHR33258:SF1">
    <property type="entry name" value="TRANSPOSASE INSL FOR INSERTION SEQUENCE ELEMENT IS186A-RELATED"/>
    <property type="match status" value="1"/>
</dbReference>
<feature type="domain" description="Transposase IS4-like" evidence="5">
    <location>
        <begin position="1"/>
        <end position="164"/>
    </location>
</feature>
<evidence type="ECO:0000313" key="6">
    <source>
        <dbReference type="EMBL" id="OOP56950.1"/>
    </source>
</evidence>
<dbReference type="PANTHER" id="PTHR33258">
    <property type="entry name" value="TRANSPOSASE INSL FOR INSERTION SEQUENCE ELEMENT IS186A-RELATED"/>
    <property type="match status" value="1"/>
</dbReference>
<dbReference type="InterPro" id="IPR012337">
    <property type="entry name" value="RNaseH-like_sf"/>
</dbReference>
<dbReference type="EMBL" id="AYTS01000055">
    <property type="protein sequence ID" value="OOP56950.1"/>
    <property type="molecule type" value="Genomic_DNA"/>
</dbReference>
<organism evidence="6 7">
    <name type="scientific">Candidatus Brocadia carolinensis</name>
    <dbReference type="NCBI Taxonomy" id="1004156"/>
    <lineage>
        <taxon>Bacteria</taxon>
        <taxon>Pseudomonadati</taxon>
        <taxon>Planctomycetota</taxon>
        <taxon>Candidatus Brocadiia</taxon>
        <taxon>Candidatus Brocadiales</taxon>
        <taxon>Candidatus Brocadiaceae</taxon>
        <taxon>Candidatus Brocadia</taxon>
    </lineage>
</organism>
<gene>
    <name evidence="6" type="ORF">AYP45_06175</name>
</gene>
<dbReference type="InterPro" id="IPR047952">
    <property type="entry name" value="Transpos_IS4"/>
</dbReference>
<evidence type="ECO:0000313" key="7">
    <source>
        <dbReference type="Proteomes" id="UP000189681"/>
    </source>
</evidence>
<dbReference type="Proteomes" id="UP000189681">
    <property type="component" value="Unassembled WGS sequence"/>
</dbReference>
<comment type="similarity">
    <text evidence="1">Belongs to the transposase 11 family.</text>
</comment>
<proteinExistence type="inferred from homology"/>
<dbReference type="GO" id="GO:0006313">
    <property type="term" value="P:DNA transposition"/>
    <property type="evidence" value="ECO:0007669"/>
    <property type="project" value="InterPro"/>
</dbReference>
<protein>
    <submittedName>
        <fullName evidence="6">Transposase</fullName>
    </submittedName>
</protein>
<dbReference type="NCBIfam" id="NF033592">
    <property type="entry name" value="transpos_IS4_1"/>
    <property type="match status" value="1"/>
</dbReference>
<evidence type="ECO:0000256" key="2">
    <source>
        <dbReference type="ARBA" id="ARBA00022578"/>
    </source>
</evidence>
<evidence type="ECO:0000256" key="4">
    <source>
        <dbReference type="ARBA" id="ARBA00023172"/>
    </source>
</evidence>
<dbReference type="AlphaFoldDB" id="A0A1V4AV04"/>
<dbReference type="SUPFAM" id="SSF53098">
    <property type="entry name" value="Ribonuclease H-like"/>
    <property type="match status" value="1"/>
</dbReference>
<keyword evidence="2" id="KW-0815">Transposition</keyword>
<accession>A0A1V4AV04</accession>
<dbReference type="GO" id="GO:0003677">
    <property type="term" value="F:DNA binding"/>
    <property type="evidence" value="ECO:0007669"/>
    <property type="project" value="UniProtKB-KW"/>
</dbReference>
<keyword evidence="3" id="KW-0238">DNA-binding</keyword>
<dbReference type="InterPro" id="IPR002559">
    <property type="entry name" value="Transposase_11"/>
</dbReference>
<reference evidence="6 7" key="1">
    <citation type="journal article" date="2017" name="Water Res.">
        <title>Discovery and metagenomic analysis of an anammox bacterial enrichment related to Candidatus "Brocadia caroliniensis" in a full-scale glycerol-fed nitritation-denitritation separate centrate treatment process.</title>
        <authorList>
            <person name="Park H."/>
            <person name="Brotto A.C."/>
            <person name="van Loosdrecht M.C."/>
            <person name="Chandran K."/>
        </authorList>
    </citation>
    <scope>NUCLEOTIDE SEQUENCE [LARGE SCALE GENOMIC DNA]</scope>
    <source>
        <strain evidence="6">26THWARD</strain>
    </source>
</reference>
<evidence type="ECO:0000256" key="1">
    <source>
        <dbReference type="ARBA" id="ARBA00010075"/>
    </source>
</evidence>